<sequence>MCLVNHCSHRKEKKRTCNSWQTNIWQKQVEYPASTVSDVRTRNTHRIIMAHGLESGRSHTVTPFSELPFNSRSLDFGFLWCCSPDCTAPLKLPSLPSSLMLNAASFSKPCEKGSEW</sequence>
<protein>
    <submittedName>
        <fullName evidence="1">Uncharacterized protein</fullName>
    </submittedName>
</protein>
<dbReference type="EMBL" id="BT069115">
    <property type="protein sequence ID" value="ACN36012.1"/>
    <property type="molecule type" value="mRNA"/>
</dbReference>
<dbReference type="AlphaFoldDB" id="C0PLE6"/>
<reference evidence="1" key="2">
    <citation type="submission" date="2012-06" db="EMBL/GenBank/DDBJ databases">
        <authorList>
            <person name="Yu Y."/>
            <person name="Currie J."/>
            <person name="Lomeli R."/>
            <person name="Angelova A."/>
            <person name="Collura K."/>
            <person name="Wissotski M."/>
            <person name="Campos D."/>
            <person name="Kudrna D."/>
            <person name="Golser W."/>
            <person name="Ashely E."/>
            <person name="Descour A."/>
            <person name="Fernandes J."/>
            <person name="Soderlund C."/>
            <person name="Walbot V."/>
        </authorList>
    </citation>
    <scope>NUCLEOTIDE SEQUENCE</scope>
    <source>
        <strain evidence="1">B73</strain>
    </source>
</reference>
<accession>C0PLE6</accession>
<organism evidence="1">
    <name type="scientific">Zea mays</name>
    <name type="common">Maize</name>
    <dbReference type="NCBI Taxonomy" id="4577"/>
    <lineage>
        <taxon>Eukaryota</taxon>
        <taxon>Viridiplantae</taxon>
        <taxon>Streptophyta</taxon>
        <taxon>Embryophyta</taxon>
        <taxon>Tracheophyta</taxon>
        <taxon>Spermatophyta</taxon>
        <taxon>Magnoliopsida</taxon>
        <taxon>Liliopsida</taxon>
        <taxon>Poales</taxon>
        <taxon>Poaceae</taxon>
        <taxon>PACMAD clade</taxon>
        <taxon>Panicoideae</taxon>
        <taxon>Andropogonodae</taxon>
        <taxon>Andropogoneae</taxon>
        <taxon>Tripsacinae</taxon>
        <taxon>Zea</taxon>
    </lineage>
</organism>
<name>C0PLE6_MAIZE</name>
<evidence type="ECO:0000313" key="1">
    <source>
        <dbReference type="EMBL" id="ACN36012.1"/>
    </source>
</evidence>
<dbReference type="HOGENOM" id="CLU_2100424_0_0_1"/>
<reference evidence="1" key="1">
    <citation type="journal article" date="2009" name="PLoS Genet.">
        <title>Sequencing, mapping, and analysis of 27,455 maize full-length cDNAs.</title>
        <authorList>
            <person name="Soderlund C."/>
            <person name="Descour A."/>
            <person name="Kudrna D."/>
            <person name="Bomhoff M."/>
            <person name="Boyd L."/>
            <person name="Currie J."/>
            <person name="Angelova A."/>
            <person name="Collura K."/>
            <person name="Wissotski M."/>
            <person name="Ashley E."/>
            <person name="Morrow D."/>
            <person name="Fernandes J."/>
            <person name="Walbot V."/>
            <person name="Yu Y."/>
        </authorList>
    </citation>
    <scope>NUCLEOTIDE SEQUENCE</scope>
    <source>
        <strain evidence="1">B73</strain>
    </source>
</reference>
<proteinExistence type="evidence at transcript level"/>